<keyword evidence="2" id="KW-1185">Reference proteome</keyword>
<dbReference type="AlphaFoldDB" id="A0A8J3NBC0"/>
<evidence type="ECO:0000313" key="2">
    <source>
        <dbReference type="Proteomes" id="UP000612808"/>
    </source>
</evidence>
<comment type="caution">
    <text evidence="1">The sequence shown here is derived from an EMBL/GenBank/DDBJ whole genome shotgun (WGS) entry which is preliminary data.</text>
</comment>
<sequence>MKFVQMIEFTSEHADEMVELDKKWSERAGDDARATHSMLVRDRDRKDHYYAIVEFPSYEDAMVNNDLPATQEFAAEFRKLSSGDPHFVNTDVLDEQTNPHHA</sequence>
<dbReference type="RefSeq" id="WP_203659391.1">
    <property type="nucleotide sequence ID" value="NZ_BAAAZM010000008.1"/>
</dbReference>
<protein>
    <recommendedName>
        <fullName evidence="3">Antibiotic biosynthesis monooxygenase</fullName>
    </recommendedName>
</protein>
<dbReference type="Proteomes" id="UP000612808">
    <property type="component" value="Unassembled WGS sequence"/>
</dbReference>
<name>A0A8J3NBC0_9ACTN</name>
<proteinExistence type="predicted"/>
<accession>A0A8J3NBC0</accession>
<reference evidence="1" key="1">
    <citation type="submission" date="2021-01" db="EMBL/GenBank/DDBJ databases">
        <title>Whole genome shotgun sequence of Actinocatenispora rupis NBRC 107355.</title>
        <authorList>
            <person name="Komaki H."/>
            <person name="Tamura T."/>
        </authorList>
    </citation>
    <scope>NUCLEOTIDE SEQUENCE</scope>
    <source>
        <strain evidence="1">NBRC 107355</strain>
    </source>
</reference>
<evidence type="ECO:0008006" key="3">
    <source>
        <dbReference type="Google" id="ProtNLM"/>
    </source>
</evidence>
<organism evidence="1 2">
    <name type="scientific">Actinocatenispora rupis</name>
    <dbReference type="NCBI Taxonomy" id="519421"/>
    <lineage>
        <taxon>Bacteria</taxon>
        <taxon>Bacillati</taxon>
        <taxon>Actinomycetota</taxon>
        <taxon>Actinomycetes</taxon>
        <taxon>Micromonosporales</taxon>
        <taxon>Micromonosporaceae</taxon>
        <taxon>Actinocatenispora</taxon>
    </lineage>
</organism>
<gene>
    <name evidence="1" type="ORF">Aru02nite_37950</name>
</gene>
<evidence type="ECO:0000313" key="1">
    <source>
        <dbReference type="EMBL" id="GID12906.1"/>
    </source>
</evidence>
<dbReference type="EMBL" id="BOMB01000021">
    <property type="protein sequence ID" value="GID12906.1"/>
    <property type="molecule type" value="Genomic_DNA"/>
</dbReference>